<keyword evidence="3" id="KW-0472">Membrane</keyword>
<evidence type="ECO:0000259" key="4">
    <source>
        <dbReference type="PROSITE" id="PS50850"/>
    </source>
</evidence>
<accession>A0AAV9NR82</accession>
<dbReference type="PANTHER" id="PTHR11360:SF234">
    <property type="entry name" value="MFS-TYPE TRANSPORTER DBAD-RELATED"/>
    <property type="match status" value="1"/>
</dbReference>
<organism evidence="5 6">
    <name type="scientific">Exophiala bonariae</name>
    <dbReference type="NCBI Taxonomy" id="1690606"/>
    <lineage>
        <taxon>Eukaryota</taxon>
        <taxon>Fungi</taxon>
        <taxon>Dikarya</taxon>
        <taxon>Ascomycota</taxon>
        <taxon>Pezizomycotina</taxon>
        <taxon>Eurotiomycetes</taxon>
        <taxon>Chaetothyriomycetidae</taxon>
        <taxon>Chaetothyriales</taxon>
        <taxon>Herpotrichiellaceae</taxon>
        <taxon>Exophiala</taxon>
    </lineage>
</organism>
<proteinExistence type="inferred from homology"/>
<dbReference type="InterPro" id="IPR036259">
    <property type="entry name" value="MFS_trans_sf"/>
</dbReference>
<name>A0AAV9NR82_9EURO</name>
<dbReference type="AlphaFoldDB" id="A0AAV9NR82"/>
<dbReference type="GO" id="GO:0022857">
    <property type="term" value="F:transmembrane transporter activity"/>
    <property type="evidence" value="ECO:0007669"/>
    <property type="project" value="InterPro"/>
</dbReference>
<dbReference type="InterPro" id="IPR011701">
    <property type="entry name" value="MFS"/>
</dbReference>
<dbReference type="GeneID" id="89968778"/>
<dbReference type="EMBL" id="JAVRRD010000001">
    <property type="protein sequence ID" value="KAK5064722.1"/>
    <property type="molecule type" value="Genomic_DNA"/>
</dbReference>
<evidence type="ECO:0000256" key="1">
    <source>
        <dbReference type="ARBA" id="ARBA00004141"/>
    </source>
</evidence>
<feature type="transmembrane region" description="Helical" evidence="3">
    <location>
        <begin position="263"/>
        <end position="289"/>
    </location>
</feature>
<dbReference type="Proteomes" id="UP001358417">
    <property type="component" value="Unassembled WGS sequence"/>
</dbReference>
<dbReference type="SUPFAM" id="SSF103473">
    <property type="entry name" value="MFS general substrate transporter"/>
    <property type="match status" value="1"/>
</dbReference>
<feature type="transmembrane region" description="Helical" evidence="3">
    <location>
        <begin position="222"/>
        <end position="242"/>
    </location>
</feature>
<feature type="transmembrane region" description="Helical" evidence="3">
    <location>
        <begin position="191"/>
        <end position="210"/>
    </location>
</feature>
<protein>
    <recommendedName>
        <fullName evidence="4">Major facilitator superfamily (MFS) profile domain-containing protein</fullName>
    </recommendedName>
</protein>
<dbReference type="Gene3D" id="1.20.1250.20">
    <property type="entry name" value="MFS general substrate transporter like domains"/>
    <property type="match status" value="1"/>
</dbReference>
<dbReference type="PANTHER" id="PTHR11360">
    <property type="entry name" value="MONOCARBOXYLATE TRANSPORTER"/>
    <property type="match status" value="1"/>
</dbReference>
<dbReference type="InterPro" id="IPR020846">
    <property type="entry name" value="MFS_dom"/>
</dbReference>
<feature type="transmembrane region" description="Helical" evidence="3">
    <location>
        <begin position="394"/>
        <end position="414"/>
    </location>
</feature>
<feature type="transmembrane region" description="Helical" evidence="3">
    <location>
        <begin position="63"/>
        <end position="84"/>
    </location>
</feature>
<feature type="transmembrane region" description="Helical" evidence="3">
    <location>
        <begin position="420"/>
        <end position="441"/>
    </location>
</feature>
<evidence type="ECO:0000256" key="3">
    <source>
        <dbReference type="SAM" id="Phobius"/>
    </source>
</evidence>
<feature type="transmembrane region" description="Helical" evidence="3">
    <location>
        <begin position="158"/>
        <end position="184"/>
    </location>
</feature>
<keyword evidence="3" id="KW-0812">Transmembrane</keyword>
<feature type="transmembrane region" description="Helical" evidence="3">
    <location>
        <begin position="301"/>
        <end position="320"/>
    </location>
</feature>
<evidence type="ECO:0000256" key="2">
    <source>
        <dbReference type="ARBA" id="ARBA00006727"/>
    </source>
</evidence>
<dbReference type="GO" id="GO:0016020">
    <property type="term" value="C:membrane"/>
    <property type="evidence" value="ECO:0007669"/>
    <property type="project" value="UniProtKB-SubCell"/>
</dbReference>
<comment type="subcellular location">
    <subcellularLocation>
        <location evidence="1">Membrane</location>
        <topology evidence="1">Multi-pass membrane protein</topology>
    </subcellularLocation>
</comment>
<feature type="transmembrane region" description="Helical" evidence="3">
    <location>
        <begin position="133"/>
        <end position="152"/>
    </location>
</feature>
<feature type="domain" description="Major facilitator superfamily (MFS) profile" evidence="4">
    <location>
        <begin position="63"/>
        <end position="446"/>
    </location>
</feature>
<evidence type="ECO:0000313" key="5">
    <source>
        <dbReference type="EMBL" id="KAK5064722.1"/>
    </source>
</evidence>
<dbReference type="InterPro" id="IPR050327">
    <property type="entry name" value="Proton-linked_MCT"/>
</dbReference>
<feature type="transmembrane region" description="Helical" evidence="3">
    <location>
        <begin position="104"/>
        <end position="126"/>
    </location>
</feature>
<gene>
    <name evidence="5" type="ORF">LTR84_000556</name>
</gene>
<feature type="transmembrane region" description="Helical" evidence="3">
    <location>
        <begin position="332"/>
        <end position="350"/>
    </location>
</feature>
<dbReference type="RefSeq" id="XP_064712046.1">
    <property type="nucleotide sequence ID" value="XM_064844186.1"/>
</dbReference>
<keyword evidence="6" id="KW-1185">Reference proteome</keyword>
<keyword evidence="3" id="KW-1133">Transmembrane helix</keyword>
<reference evidence="5 6" key="1">
    <citation type="submission" date="2023-08" db="EMBL/GenBank/DDBJ databases">
        <title>Black Yeasts Isolated from many extreme environments.</title>
        <authorList>
            <person name="Coleine C."/>
            <person name="Stajich J.E."/>
            <person name="Selbmann L."/>
        </authorList>
    </citation>
    <scope>NUCLEOTIDE SEQUENCE [LARGE SCALE GENOMIC DNA]</scope>
    <source>
        <strain evidence="5 6">CCFEE 5792</strain>
    </source>
</reference>
<comment type="similarity">
    <text evidence="2">Belongs to the major facilitator superfamily. Monocarboxylate porter (TC 2.A.1.13) family.</text>
</comment>
<dbReference type="Pfam" id="PF07690">
    <property type="entry name" value="MFS_1"/>
    <property type="match status" value="1"/>
</dbReference>
<feature type="transmembrane region" description="Helical" evidence="3">
    <location>
        <begin position="356"/>
        <end position="382"/>
    </location>
</feature>
<sequence length="475" mass="51414">MAMLGTERAQYTDETEQSIDIPQNLDAQLSGDPSSASPRKEVQHVRPLAAATMPPAPNGGFQAWIQVLGAHFLFFNSWGIVNTFGVYQTYYQTSLLHNHNASEISWIGTFQAFLLVSFSLVAGPIFDRGYFRILLAVGTFLTVFGIMMNSISDNYWQVFLSQGLCIGLGTGCLFLPSVAIVATYFTTKRALAIGIVASGGSIGSVVYPIVFHRLQPRIGFPWATRVLGFISLGTLLVSVLVLKTRLPPPETTRAIFDPQAFKNVPFILFSTGLFLAFAGLYIPIFYIIFIAEIRAHVDEEFSFYLLPILNAASVLGRIIPGLLADRYGSLELLAVCTLASAIIAYIGVVINSLARLIVFAIIYGFLSGAVVSLPSAVVASLAPSMQLIGTWMGMSFFFAALGILIGTPIVGSIIDVKKNHFGGGFVFSGSLVMAAGVLFVMTQGWKLAEKKANALRTAKRHSDLQIIQEDVMGPV</sequence>
<comment type="caution">
    <text evidence="5">The sequence shown here is derived from an EMBL/GenBank/DDBJ whole genome shotgun (WGS) entry which is preliminary data.</text>
</comment>
<dbReference type="PROSITE" id="PS50850">
    <property type="entry name" value="MFS"/>
    <property type="match status" value="1"/>
</dbReference>
<evidence type="ECO:0000313" key="6">
    <source>
        <dbReference type="Proteomes" id="UP001358417"/>
    </source>
</evidence>